<proteinExistence type="predicted"/>
<accession>A0A8T3VFV8</accession>
<evidence type="ECO:0000313" key="2">
    <source>
        <dbReference type="Proteomes" id="UP000783037"/>
    </source>
</evidence>
<name>A0A8T3VFV8_9EURY</name>
<sequence>MNIEETIKNIRASCDNYVDPNLLAFIIADDFHMGTNNILEIKGYGIDDDDSYEERLLKIHEKENVFIPVGMMVFMPIINECDLFCERDYNLKLTQEEFDEYADEEEKLFGILIKKGSDEYIIGKTDTCNCSIDASFEKIEKKENEFYKKIEEIISEKII</sequence>
<protein>
    <submittedName>
        <fullName evidence="1">Uncharacterized protein</fullName>
    </submittedName>
</protein>
<reference evidence="1" key="1">
    <citation type="submission" date="2019-04" db="EMBL/GenBank/DDBJ databases">
        <title>Evolution of Biomass-Degrading Anaerobic Consortia Revealed by Metagenomics.</title>
        <authorList>
            <person name="Peng X."/>
        </authorList>
    </citation>
    <scope>NUCLEOTIDE SEQUENCE</scope>
    <source>
        <strain evidence="1">SIG18</strain>
    </source>
</reference>
<evidence type="ECO:0000313" key="1">
    <source>
        <dbReference type="EMBL" id="MBE6502154.1"/>
    </source>
</evidence>
<organism evidence="1 2">
    <name type="scientific">Methanobrevibacter thaueri</name>
    <dbReference type="NCBI Taxonomy" id="190975"/>
    <lineage>
        <taxon>Archaea</taxon>
        <taxon>Methanobacteriati</taxon>
        <taxon>Methanobacteriota</taxon>
        <taxon>Methanomada group</taxon>
        <taxon>Methanobacteria</taxon>
        <taxon>Methanobacteriales</taxon>
        <taxon>Methanobacteriaceae</taxon>
        <taxon>Methanobrevibacter</taxon>
    </lineage>
</organism>
<dbReference type="AlphaFoldDB" id="A0A8T3VFV8"/>
<dbReference type="RefSeq" id="WP_303739242.1">
    <property type="nucleotide sequence ID" value="NZ_SUTK01000032.1"/>
</dbReference>
<comment type="caution">
    <text evidence="1">The sequence shown here is derived from an EMBL/GenBank/DDBJ whole genome shotgun (WGS) entry which is preliminary data.</text>
</comment>
<dbReference type="EMBL" id="SUTK01000032">
    <property type="protein sequence ID" value="MBE6502154.1"/>
    <property type="molecule type" value="Genomic_DNA"/>
</dbReference>
<dbReference type="Proteomes" id="UP000783037">
    <property type="component" value="Unassembled WGS sequence"/>
</dbReference>
<gene>
    <name evidence="1" type="ORF">E7Z79_06890</name>
</gene>